<dbReference type="InterPro" id="IPR009100">
    <property type="entry name" value="AcylCoA_DH/oxidase_NM_dom_sf"/>
</dbReference>
<dbReference type="Pfam" id="PF00441">
    <property type="entry name" value="Acyl-CoA_dh_1"/>
    <property type="match status" value="1"/>
</dbReference>
<dbReference type="RefSeq" id="WP_324181344.1">
    <property type="nucleotide sequence ID" value="NZ_BAABAW010000025.1"/>
</dbReference>
<dbReference type="SUPFAM" id="SSF55718">
    <property type="entry name" value="SCP-like"/>
    <property type="match status" value="1"/>
</dbReference>
<dbReference type="EMBL" id="JAYKLX010000008">
    <property type="protein sequence ID" value="MEB3347322.1"/>
    <property type="molecule type" value="Genomic_DNA"/>
</dbReference>
<dbReference type="PROSITE" id="PS00073">
    <property type="entry name" value="ACYL_COA_DH_2"/>
    <property type="match status" value="1"/>
</dbReference>
<sequence>MNSYYFDEGHELFRDSLRSFLQKEVIPNIDQWEEDRRIPRGVWKKMGDMGFLGLSYPEEFGGANQDFFYDVIFCEEIAKVFSGGFAITQAVVQYMSGPYILKYGSQQLKEKYLPGIISGEKISCIGISEPTAGSDVANIRTTAILEGDHYILNGSKTFITNAVYGDFVVCVVKTDPKAGPAGVSLLIVDLDREGVSKTKLKKLGWHASDTAELAFDNVKIPKENLIGNEGQGFYYLMGGLQVERLVGAIMGYAACEVALEYTLKYMSERSAFGRPINKFQVLRHRMAQLASEIESCKQFVLYCSRLNNDEKYAVKECSMAKLLATELSDKTMTQCLQSFGGYGYIEDFKIARMFRDSRIGTIGGGTSEIMREIIAKMMIDDVSYKQAEKNNSNTNTNNVMSNIDSILQTIQEKAAKADSLNNTLKFNFGEEQLYIDGTGDTNVVSAEDKDADCQVDVGFDDFMSLIKGELNPMAAVMGGKIKIKGDMGVAMKLQSLFS</sequence>
<dbReference type="PANTHER" id="PTHR43884:SF12">
    <property type="entry name" value="ISOVALERYL-COA DEHYDROGENASE, MITOCHONDRIAL-RELATED"/>
    <property type="match status" value="1"/>
</dbReference>
<evidence type="ECO:0000313" key="11">
    <source>
        <dbReference type="Proteomes" id="UP001327027"/>
    </source>
</evidence>
<comment type="similarity">
    <text evidence="2 5">Belongs to the acyl-CoA dehydrogenase family.</text>
</comment>
<protein>
    <submittedName>
        <fullName evidence="10">Acyl-CoA dehydrogenase family protein</fullName>
    </submittedName>
</protein>
<reference evidence="10 11" key="1">
    <citation type="journal article" date="2013" name="Int. J. Syst. Evol. Microbiol.">
        <title>Aquimarina gracilis sp. nov., isolated from the gut microflora of a mussel, Mytilus coruscus, and emended description of Aquimarina spongiae.</title>
        <authorList>
            <person name="Park S.C."/>
            <person name="Choe H.N."/>
            <person name="Baik K.S."/>
            <person name="Seong C.N."/>
        </authorList>
    </citation>
    <scope>NUCLEOTIDE SEQUENCE [LARGE SCALE GENOMIC DNA]</scope>
    <source>
        <strain evidence="10 11">PSC32</strain>
    </source>
</reference>
<dbReference type="PANTHER" id="PTHR43884">
    <property type="entry name" value="ACYL-COA DEHYDROGENASE"/>
    <property type="match status" value="1"/>
</dbReference>
<dbReference type="Gene3D" id="1.20.140.10">
    <property type="entry name" value="Butyryl-CoA Dehydrogenase, subunit A, domain 3"/>
    <property type="match status" value="1"/>
</dbReference>
<dbReference type="SUPFAM" id="SSF56645">
    <property type="entry name" value="Acyl-CoA dehydrogenase NM domain-like"/>
    <property type="match status" value="1"/>
</dbReference>
<dbReference type="InterPro" id="IPR037069">
    <property type="entry name" value="AcylCoA_DH/ox_N_sf"/>
</dbReference>
<dbReference type="InterPro" id="IPR036250">
    <property type="entry name" value="AcylCo_DH-like_C"/>
</dbReference>
<feature type="domain" description="Acyl-CoA dehydrogenase/oxidase C-terminal" evidence="6">
    <location>
        <begin position="230"/>
        <end position="378"/>
    </location>
</feature>
<keyword evidence="5" id="KW-0560">Oxidoreductase</keyword>
<comment type="cofactor">
    <cofactor evidence="1 5">
        <name>FAD</name>
        <dbReference type="ChEBI" id="CHEBI:57692"/>
    </cofactor>
</comment>
<feature type="domain" description="Acyl-CoA dehydrogenase/oxidase N-terminal" evidence="9">
    <location>
        <begin position="8"/>
        <end position="120"/>
    </location>
</feature>
<keyword evidence="11" id="KW-1185">Reference proteome</keyword>
<evidence type="ECO:0000256" key="2">
    <source>
        <dbReference type="ARBA" id="ARBA00009347"/>
    </source>
</evidence>
<dbReference type="InterPro" id="IPR036527">
    <property type="entry name" value="SCP2_sterol-bd_dom_sf"/>
</dbReference>
<dbReference type="Pfam" id="PF02771">
    <property type="entry name" value="Acyl-CoA_dh_N"/>
    <property type="match status" value="1"/>
</dbReference>
<evidence type="ECO:0000259" key="7">
    <source>
        <dbReference type="Pfam" id="PF02036"/>
    </source>
</evidence>
<evidence type="ECO:0000259" key="8">
    <source>
        <dbReference type="Pfam" id="PF02770"/>
    </source>
</evidence>
<evidence type="ECO:0000256" key="5">
    <source>
        <dbReference type="RuleBase" id="RU362125"/>
    </source>
</evidence>
<dbReference type="Gene3D" id="2.40.110.10">
    <property type="entry name" value="Butyryl-CoA Dehydrogenase, subunit A, domain 2"/>
    <property type="match status" value="1"/>
</dbReference>
<accession>A0ABU5ZZJ2</accession>
<feature type="domain" description="SCP2" evidence="7">
    <location>
        <begin position="404"/>
        <end position="497"/>
    </location>
</feature>
<name>A0ABU5ZZJ2_9FLAO</name>
<dbReference type="Proteomes" id="UP001327027">
    <property type="component" value="Unassembled WGS sequence"/>
</dbReference>
<dbReference type="Gene3D" id="3.30.1050.10">
    <property type="entry name" value="SCP2 sterol-binding domain"/>
    <property type="match status" value="1"/>
</dbReference>
<dbReference type="InterPro" id="IPR009075">
    <property type="entry name" value="AcylCo_DH/oxidase_C"/>
</dbReference>
<evidence type="ECO:0000259" key="9">
    <source>
        <dbReference type="Pfam" id="PF02771"/>
    </source>
</evidence>
<evidence type="ECO:0000256" key="1">
    <source>
        <dbReference type="ARBA" id="ARBA00001974"/>
    </source>
</evidence>
<dbReference type="Pfam" id="PF02770">
    <property type="entry name" value="Acyl-CoA_dh_M"/>
    <property type="match status" value="1"/>
</dbReference>
<keyword evidence="3 5" id="KW-0285">Flavoprotein</keyword>
<organism evidence="10 11">
    <name type="scientific">Aquimarina gracilis</name>
    <dbReference type="NCBI Taxonomy" id="874422"/>
    <lineage>
        <taxon>Bacteria</taxon>
        <taxon>Pseudomonadati</taxon>
        <taxon>Bacteroidota</taxon>
        <taxon>Flavobacteriia</taxon>
        <taxon>Flavobacteriales</taxon>
        <taxon>Flavobacteriaceae</taxon>
        <taxon>Aquimarina</taxon>
    </lineage>
</organism>
<evidence type="ECO:0000256" key="3">
    <source>
        <dbReference type="ARBA" id="ARBA00022630"/>
    </source>
</evidence>
<dbReference type="InterPro" id="IPR003033">
    <property type="entry name" value="SCP2_sterol-bd_dom"/>
</dbReference>
<dbReference type="InterPro" id="IPR046373">
    <property type="entry name" value="Acyl-CoA_Oxase/DH_mid-dom_sf"/>
</dbReference>
<evidence type="ECO:0000259" key="6">
    <source>
        <dbReference type="Pfam" id="PF00441"/>
    </source>
</evidence>
<dbReference type="SUPFAM" id="SSF47203">
    <property type="entry name" value="Acyl-CoA dehydrogenase C-terminal domain-like"/>
    <property type="match status" value="1"/>
</dbReference>
<dbReference type="InterPro" id="IPR006091">
    <property type="entry name" value="Acyl-CoA_Oxase/DH_mid-dom"/>
</dbReference>
<dbReference type="InterPro" id="IPR013786">
    <property type="entry name" value="AcylCoA_DH/ox_N"/>
</dbReference>
<dbReference type="InterPro" id="IPR006089">
    <property type="entry name" value="Acyl-CoA_DH_CS"/>
</dbReference>
<evidence type="ECO:0000313" key="10">
    <source>
        <dbReference type="EMBL" id="MEB3347322.1"/>
    </source>
</evidence>
<evidence type="ECO:0000256" key="4">
    <source>
        <dbReference type="ARBA" id="ARBA00022827"/>
    </source>
</evidence>
<feature type="domain" description="Acyl-CoA oxidase/dehydrogenase middle" evidence="8">
    <location>
        <begin position="124"/>
        <end position="218"/>
    </location>
</feature>
<keyword evidence="4 5" id="KW-0274">FAD</keyword>
<proteinExistence type="inferred from homology"/>
<gene>
    <name evidence="10" type="ORF">U6A24_17740</name>
</gene>
<dbReference type="Gene3D" id="1.10.540.10">
    <property type="entry name" value="Acyl-CoA dehydrogenase/oxidase, N-terminal domain"/>
    <property type="match status" value="1"/>
</dbReference>
<comment type="caution">
    <text evidence="10">The sequence shown here is derived from an EMBL/GenBank/DDBJ whole genome shotgun (WGS) entry which is preliminary data.</text>
</comment>
<dbReference type="Pfam" id="PF02036">
    <property type="entry name" value="SCP2"/>
    <property type="match status" value="1"/>
</dbReference>